<reference evidence="2" key="1">
    <citation type="submission" date="2023-03" db="EMBL/GenBank/DDBJ databases">
        <title>Chromosome-scale reference genome and RAD-based genetic map of yellow starthistle (Centaurea solstitialis) reveal putative structural variation and QTLs associated with invader traits.</title>
        <authorList>
            <person name="Reatini B."/>
            <person name="Cang F.A."/>
            <person name="Jiang Q."/>
            <person name="Mckibben M.T.W."/>
            <person name="Barker M.S."/>
            <person name="Rieseberg L.H."/>
            <person name="Dlugosch K.M."/>
        </authorList>
    </citation>
    <scope>NUCLEOTIDE SEQUENCE</scope>
    <source>
        <strain evidence="2">CAN-66</strain>
        <tissue evidence="2">Leaf</tissue>
    </source>
</reference>
<protein>
    <submittedName>
        <fullName evidence="2">Uncharacterized protein</fullName>
    </submittedName>
</protein>
<sequence>MDYSKYNVVRKLNRNSFGNLQVNCLSPYGLATPMATNFLSLEVEDFENMLNSFGNLKGPTLRTDDIAKTALFLVSDEAQYISGHNLLIDGGYSIVNPSFNMFKYPKNP</sequence>
<dbReference type="InterPro" id="IPR002347">
    <property type="entry name" value="SDR_fam"/>
</dbReference>
<dbReference type="SUPFAM" id="SSF51735">
    <property type="entry name" value="NAD(P)-binding Rossmann-fold domains"/>
    <property type="match status" value="1"/>
</dbReference>
<dbReference type="InterPro" id="IPR036291">
    <property type="entry name" value="NAD(P)-bd_dom_sf"/>
</dbReference>
<accession>A0AA38TDH9</accession>
<dbReference type="PANTHER" id="PTHR42820:SF1">
    <property type="entry name" value="SHORT-CHAIN DEHYDROGENASE_REDUCTASE FAMILY PROTEIN"/>
    <property type="match status" value="1"/>
</dbReference>
<dbReference type="PANTHER" id="PTHR42820">
    <property type="entry name" value="SHORT-CHAIN DEHYDROGENASE REDUCTASE"/>
    <property type="match status" value="1"/>
</dbReference>
<comment type="caution">
    <text evidence="2">The sequence shown here is derived from an EMBL/GenBank/DDBJ whole genome shotgun (WGS) entry which is preliminary data.</text>
</comment>
<dbReference type="Pfam" id="PF13561">
    <property type="entry name" value="adh_short_C2"/>
    <property type="match status" value="1"/>
</dbReference>
<gene>
    <name evidence="2" type="ORF">OSB04_013559</name>
</gene>
<comment type="similarity">
    <text evidence="1">Belongs to the short-chain dehydrogenases/reductases (SDR) family.</text>
</comment>
<evidence type="ECO:0000313" key="3">
    <source>
        <dbReference type="Proteomes" id="UP001172457"/>
    </source>
</evidence>
<proteinExistence type="inferred from homology"/>
<dbReference type="Proteomes" id="UP001172457">
    <property type="component" value="Chromosome 3"/>
</dbReference>
<dbReference type="Gene3D" id="3.40.50.720">
    <property type="entry name" value="NAD(P)-binding Rossmann-like Domain"/>
    <property type="match status" value="1"/>
</dbReference>
<organism evidence="2 3">
    <name type="scientific">Centaurea solstitialis</name>
    <name type="common">yellow star-thistle</name>
    <dbReference type="NCBI Taxonomy" id="347529"/>
    <lineage>
        <taxon>Eukaryota</taxon>
        <taxon>Viridiplantae</taxon>
        <taxon>Streptophyta</taxon>
        <taxon>Embryophyta</taxon>
        <taxon>Tracheophyta</taxon>
        <taxon>Spermatophyta</taxon>
        <taxon>Magnoliopsida</taxon>
        <taxon>eudicotyledons</taxon>
        <taxon>Gunneridae</taxon>
        <taxon>Pentapetalae</taxon>
        <taxon>asterids</taxon>
        <taxon>campanulids</taxon>
        <taxon>Asterales</taxon>
        <taxon>Asteraceae</taxon>
        <taxon>Carduoideae</taxon>
        <taxon>Cardueae</taxon>
        <taxon>Centaureinae</taxon>
        <taxon>Centaurea</taxon>
    </lineage>
</organism>
<keyword evidence="3" id="KW-1185">Reference proteome</keyword>
<dbReference type="EMBL" id="JARYMX010000003">
    <property type="protein sequence ID" value="KAJ9558945.1"/>
    <property type="molecule type" value="Genomic_DNA"/>
</dbReference>
<name>A0AA38TDH9_9ASTR</name>
<evidence type="ECO:0000313" key="2">
    <source>
        <dbReference type="EMBL" id="KAJ9558945.1"/>
    </source>
</evidence>
<evidence type="ECO:0000256" key="1">
    <source>
        <dbReference type="ARBA" id="ARBA00006484"/>
    </source>
</evidence>
<dbReference type="AlphaFoldDB" id="A0AA38TDH9"/>